<evidence type="ECO:0000256" key="1">
    <source>
        <dbReference type="SAM" id="MobiDB-lite"/>
    </source>
</evidence>
<reference evidence="2 3" key="1">
    <citation type="submission" date="2024-10" db="EMBL/GenBank/DDBJ databases">
        <title>The Natural Products Discovery Center: Release of the First 8490 Sequenced Strains for Exploring Actinobacteria Biosynthetic Diversity.</title>
        <authorList>
            <person name="Kalkreuter E."/>
            <person name="Kautsar S.A."/>
            <person name="Yang D."/>
            <person name="Bader C.D."/>
            <person name="Teijaro C.N."/>
            <person name="Fluegel L."/>
            <person name="Davis C.M."/>
            <person name="Simpson J.R."/>
            <person name="Lauterbach L."/>
            <person name="Steele A.D."/>
            <person name="Gui C."/>
            <person name="Meng S."/>
            <person name="Li G."/>
            <person name="Viehrig K."/>
            <person name="Ye F."/>
            <person name="Su P."/>
            <person name="Kiefer A.F."/>
            <person name="Nichols A."/>
            <person name="Cepeda A.J."/>
            <person name="Yan W."/>
            <person name="Fan B."/>
            <person name="Jiang Y."/>
            <person name="Adhikari A."/>
            <person name="Zheng C.-J."/>
            <person name="Schuster L."/>
            <person name="Cowan T.M."/>
            <person name="Smanski M.J."/>
            <person name="Chevrette M.G."/>
            <person name="De Carvalho L.P.S."/>
            <person name="Shen B."/>
        </authorList>
    </citation>
    <scope>NUCLEOTIDE SEQUENCE [LARGE SCALE GENOMIC DNA]</scope>
    <source>
        <strain evidence="2 3">NPDC053399</strain>
    </source>
</reference>
<feature type="region of interest" description="Disordered" evidence="1">
    <location>
        <begin position="179"/>
        <end position="244"/>
    </location>
</feature>
<dbReference type="Proteomes" id="UP001614394">
    <property type="component" value="Unassembled WGS sequence"/>
</dbReference>
<dbReference type="EMBL" id="JBITYG010000008">
    <property type="protein sequence ID" value="MFI9103981.1"/>
    <property type="molecule type" value="Genomic_DNA"/>
</dbReference>
<evidence type="ECO:0000313" key="3">
    <source>
        <dbReference type="Proteomes" id="UP001614394"/>
    </source>
</evidence>
<evidence type="ECO:0000313" key="2">
    <source>
        <dbReference type="EMBL" id="MFI9103981.1"/>
    </source>
</evidence>
<keyword evidence="3" id="KW-1185">Reference proteome</keyword>
<sequence>MTRIDSVRNAAGQTKDSMQHAAEVVAPYAVTAKDSAAHYADEAKIWLTPRVATAAQKAHAALPPKVASAVDTAAVKAALTARQANEYAAPRVGHAVEVTRAAAGPARDEALARGAAALAALQGRVSVAEIDKLGRQHRRRAKAGKAFKRLVVLGMISGAGYAAWKWWSKQTNPDWLVEPAPPTEVADRATLNGSGPTLVGMDRADKADPLDKVDGSPVEPLDPEVQAKQAEADRVERPDHGDES</sequence>
<dbReference type="InterPro" id="IPR035214">
    <property type="entry name" value="DUF5324"/>
</dbReference>
<name>A0ABW8CF04_9ACTN</name>
<protein>
    <submittedName>
        <fullName evidence="2">DUF5324 family protein</fullName>
    </submittedName>
</protein>
<gene>
    <name evidence="2" type="ORF">ACIGXA_26030</name>
</gene>
<dbReference type="Pfam" id="PF17258">
    <property type="entry name" value="DUF5324"/>
    <property type="match status" value="1"/>
</dbReference>
<organism evidence="2 3">
    <name type="scientific">Streptomyces fildesensis</name>
    <dbReference type="NCBI Taxonomy" id="375757"/>
    <lineage>
        <taxon>Bacteria</taxon>
        <taxon>Bacillati</taxon>
        <taxon>Actinomycetota</taxon>
        <taxon>Actinomycetes</taxon>
        <taxon>Kitasatosporales</taxon>
        <taxon>Streptomycetaceae</taxon>
        <taxon>Streptomyces</taxon>
    </lineage>
</organism>
<feature type="compositionally biased region" description="Basic and acidic residues" evidence="1">
    <location>
        <begin position="202"/>
        <end position="214"/>
    </location>
</feature>
<feature type="compositionally biased region" description="Basic and acidic residues" evidence="1">
    <location>
        <begin position="230"/>
        <end position="244"/>
    </location>
</feature>
<comment type="caution">
    <text evidence="2">The sequence shown here is derived from an EMBL/GenBank/DDBJ whole genome shotgun (WGS) entry which is preliminary data.</text>
</comment>
<accession>A0ABW8CF04</accession>
<proteinExistence type="predicted"/>
<dbReference type="RefSeq" id="WP_399653741.1">
    <property type="nucleotide sequence ID" value="NZ_JBITYG010000008.1"/>
</dbReference>